<dbReference type="EMBL" id="FOLO01000007">
    <property type="protein sequence ID" value="SFC30598.1"/>
    <property type="molecule type" value="Genomic_DNA"/>
</dbReference>
<evidence type="ECO:0000313" key="3">
    <source>
        <dbReference type="Proteomes" id="UP000198862"/>
    </source>
</evidence>
<evidence type="ECO:0000313" key="2">
    <source>
        <dbReference type="EMBL" id="SFC30598.1"/>
    </source>
</evidence>
<gene>
    <name evidence="2" type="ORF">SAMN02745724_01356</name>
</gene>
<dbReference type="Gene3D" id="1.10.1200.10">
    <property type="entry name" value="ACP-like"/>
    <property type="match status" value="1"/>
</dbReference>
<dbReference type="Pfam" id="PF00550">
    <property type="entry name" value="PP-binding"/>
    <property type="match status" value="1"/>
</dbReference>
<evidence type="ECO:0000259" key="1">
    <source>
        <dbReference type="PROSITE" id="PS50075"/>
    </source>
</evidence>
<dbReference type="PROSITE" id="PS50075">
    <property type="entry name" value="CARRIER"/>
    <property type="match status" value="1"/>
</dbReference>
<organism evidence="2 3">
    <name type="scientific">Pseudoalteromonas denitrificans DSM 6059</name>
    <dbReference type="NCBI Taxonomy" id="1123010"/>
    <lineage>
        <taxon>Bacteria</taxon>
        <taxon>Pseudomonadati</taxon>
        <taxon>Pseudomonadota</taxon>
        <taxon>Gammaproteobacteria</taxon>
        <taxon>Alteromonadales</taxon>
        <taxon>Pseudoalteromonadaceae</taxon>
        <taxon>Pseudoalteromonas</taxon>
    </lineage>
</organism>
<dbReference type="NCBIfam" id="NF003757">
    <property type="entry name" value="PRK05350.1"/>
    <property type="match status" value="1"/>
</dbReference>
<dbReference type="InterPro" id="IPR036736">
    <property type="entry name" value="ACP-like_sf"/>
</dbReference>
<protein>
    <submittedName>
        <fullName evidence="2">Acyl carrier protein</fullName>
    </submittedName>
</protein>
<sequence>MTLSLKQKRNSGVIMKSRDEIYNTLVEILVDDFEVESDDISLEANLYQDLDLDSIDAVDLVVKLREITGKKIDPEAFKLVRTVEHVVIEVEKLILAK</sequence>
<accession>A0A1I1I8K9</accession>
<dbReference type="AlphaFoldDB" id="A0A1I1I8K9"/>
<proteinExistence type="predicted"/>
<feature type="domain" description="Carrier" evidence="1">
    <location>
        <begin position="16"/>
        <end position="94"/>
    </location>
</feature>
<name>A0A1I1I8K9_9GAMM</name>
<keyword evidence="3" id="KW-1185">Reference proteome</keyword>
<dbReference type="Proteomes" id="UP000198862">
    <property type="component" value="Unassembled WGS sequence"/>
</dbReference>
<dbReference type="STRING" id="1123010.SAMN02745724_01356"/>
<dbReference type="InterPro" id="IPR009081">
    <property type="entry name" value="PP-bd_ACP"/>
</dbReference>
<reference evidence="2 3" key="1">
    <citation type="submission" date="2016-10" db="EMBL/GenBank/DDBJ databases">
        <authorList>
            <person name="de Groot N.N."/>
        </authorList>
    </citation>
    <scope>NUCLEOTIDE SEQUENCE [LARGE SCALE GENOMIC DNA]</scope>
    <source>
        <strain evidence="2 3">DSM 6059</strain>
    </source>
</reference>
<dbReference type="SUPFAM" id="SSF47336">
    <property type="entry name" value="ACP-like"/>
    <property type="match status" value="1"/>
</dbReference>